<dbReference type="EMBL" id="FTOI01000001">
    <property type="protein sequence ID" value="SIS45634.1"/>
    <property type="molecule type" value="Genomic_DNA"/>
</dbReference>
<organism evidence="1 2">
    <name type="scientific">Kaistella chaponensis</name>
    <dbReference type="NCBI Taxonomy" id="713588"/>
    <lineage>
        <taxon>Bacteria</taxon>
        <taxon>Pseudomonadati</taxon>
        <taxon>Bacteroidota</taxon>
        <taxon>Flavobacteriia</taxon>
        <taxon>Flavobacteriales</taxon>
        <taxon>Weeksellaceae</taxon>
        <taxon>Chryseobacterium group</taxon>
        <taxon>Kaistella</taxon>
    </lineage>
</organism>
<sequence>MKKLTFLMIIVFCSNVSAKKDSVNLNYMRSSLATFFVDNGKLEQDGIVKSAFLDKFAPDKYNAHELENRIIPNPSAVKNDDLINYLENYFQTNQIAKNLVAKWFNRSEKGGFDVDLVMKRGLYNAQELDKQIAKNTISGLSGISDKGEDLINNTFVVVMASNYTNKANVASNLNIGLSFLQNSGLLQGGLGMELAKSTITTVGKGYWVGTKSYLFKLVWDEETKHRFYNELWDDDEKITPEKKAAFDTADFFKLEYVGETSTGADIQSSTFSQKSEAQLIERATIKSFDKSISNLQQEYEVFSLKIPIYSAEPIITIKAGSKEGISEKSKFGVFEMQQGKNGALELVQVGKMKVDKEYPIWNNEFGADEENSDKNVDCTVLKVQSMKGEIVPGMLVMQTK</sequence>
<protein>
    <submittedName>
        <fullName evidence="1">Uncharacterized protein</fullName>
    </submittedName>
</protein>
<dbReference type="STRING" id="713588.SAMN05421789_101246"/>
<accession>A0A1N7J8K6</accession>
<dbReference type="RefSeq" id="WP_076384548.1">
    <property type="nucleotide sequence ID" value="NZ_FTOI01000001.1"/>
</dbReference>
<evidence type="ECO:0000313" key="2">
    <source>
        <dbReference type="Proteomes" id="UP000185839"/>
    </source>
</evidence>
<gene>
    <name evidence="1" type="ORF">SAMN05421789_101246</name>
</gene>
<dbReference type="OrthoDB" id="1164716at2"/>
<evidence type="ECO:0000313" key="1">
    <source>
        <dbReference type="EMBL" id="SIS45634.1"/>
    </source>
</evidence>
<keyword evidence="2" id="KW-1185">Reference proteome</keyword>
<name>A0A1N7J8K6_9FLAO</name>
<proteinExistence type="predicted"/>
<reference evidence="2" key="1">
    <citation type="submission" date="2017-01" db="EMBL/GenBank/DDBJ databases">
        <authorList>
            <person name="Varghese N."/>
            <person name="Submissions S."/>
        </authorList>
    </citation>
    <scope>NUCLEOTIDE SEQUENCE [LARGE SCALE GENOMIC DNA]</scope>
    <source>
        <strain evidence="2">DSM 23145</strain>
    </source>
</reference>
<dbReference type="AlphaFoldDB" id="A0A1N7J8K6"/>
<dbReference type="Proteomes" id="UP000185839">
    <property type="component" value="Unassembled WGS sequence"/>
</dbReference>